<dbReference type="Gene3D" id="1.10.1220.10">
    <property type="entry name" value="Met repressor-like"/>
    <property type="match status" value="1"/>
</dbReference>
<dbReference type="EMBL" id="ADMD01000009">
    <property type="protein sequence ID" value="EJZ83215.1"/>
    <property type="molecule type" value="Genomic_DNA"/>
</dbReference>
<sequence length="117" mass="12913">MATAVQLNTRIDAALKQSGDAVFSRNGYSSSEVVRAVWRYAAEHQAVPPFMEKRDVRGECPSSAASRAAAGAGLAVRVAAESCGYRPSNQPLPEKDRERLRDDMYDCMLEEMEARCR</sequence>
<evidence type="ECO:0000313" key="1">
    <source>
        <dbReference type="EMBL" id="EJZ83215.1"/>
    </source>
</evidence>
<keyword evidence="2" id="KW-1185">Reference proteome</keyword>
<organism evidence="1 2">
    <name type="scientific">Slackia piriformis YIT 12062</name>
    <dbReference type="NCBI Taxonomy" id="742818"/>
    <lineage>
        <taxon>Bacteria</taxon>
        <taxon>Bacillati</taxon>
        <taxon>Actinomycetota</taxon>
        <taxon>Coriobacteriia</taxon>
        <taxon>Eggerthellales</taxon>
        <taxon>Eggerthellaceae</taxon>
        <taxon>Slackia</taxon>
    </lineage>
</organism>
<reference evidence="1 2" key="1">
    <citation type="submission" date="2012-08" db="EMBL/GenBank/DDBJ databases">
        <title>The Genome Sequence of Slackia piriformis YIT 12062.</title>
        <authorList>
            <consortium name="The Broad Institute Genome Sequencing Platform"/>
            <person name="Earl A."/>
            <person name="Ward D."/>
            <person name="Feldgarden M."/>
            <person name="Gevers D."/>
            <person name="Morotomi M."/>
            <person name="Walker B."/>
            <person name="Young S.K."/>
            <person name="Zeng Q."/>
            <person name="Gargeya S."/>
            <person name="Fitzgerald M."/>
            <person name="Haas B."/>
            <person name="Abouelleil A."/>
            <person name="Alvarado L."/>
            <person name="Arachchi H.M."/>
            <person name="Berlin A.M."/>
            <person name="Chapman S.B."/>
            <person name="Goldberg J."/>
            <person name="Griggs A."/>
            <person name="Gujja S."/>
            <person name="Hansen M."/>
            <person name="Howarth C."/>
            <person name="Imamovic A."/>
            <person name="Larimer J."/>
            <person name="McCowen C."/>
            <person name="Montmayeur A."/>
            <person name="Murphy C."/>
            <person name="Neiman D."/>
            <person name="Pearson M."/>
            <person name="Priest M."/>
            <person name="Roberts A."/>
            <person name="Saif S."/>
            <person name="Shea T."/>
            <person name="Sisk P."/>
            <person name="Sykes S."/>
            <person name="Wortman J."/>
            <person name="Nusbaum C."/>
            <person name="Birren B."/>
        </authorList>
    </citation>
    <scope>NUCLEOTIDE SEQUENCE [LARGE SCALE GENOMIC DNA]</scope>
    <source>
        <strain evidence="1 2">YIT 12062</strain>
    </source>
</reference>
<gene>
    <name evidence="1" type="ORF">HMPREF9451_01733</name>
</gene>
<dbReference type="PATRIC" id="fig|742818.3.peg.1827"/>
<dbReference type="RefSeq" id="WP_009139913.1">
    <property type="nucleotide sequence ID" value="NZ_JH815199.1"/>
</dbReference>
<comment type="caution">
    <text evidence="1">The sequence shown here is derived from an EMBL/GenBank/DDBJ whole genome shotgun (WGS) entry which is preliminary data.</text>
</comment>
<dbReference type="AlphaFoldDB" id="K0Z715"/>
<accession>K0Z715</accession>
<dbReference type="GO" id="GO:0006355">
    <property type="term" value="P:regulation of DNA-templated transcription"/>
    <property type="evidence" value="ECO:0007669"/>
    <property type="project" value="InterPro"/>
</dbReference>
<dbReference type="Proteomes" id="UP000006069">
    <property type="component" value="Unassembled WGS sequence"/>
</dbReference>
<dbReference type="InParanoid" id="K0Z715"/>
<evidence type="ECO:0000313" key="2">
    <source>
        <dbReference type="Proteomes" id="UP000006069"/>
    </source>
</evidence>
<proteinExistence type="predicted"/>
<dbReference type="InterPro" id="IPR013321">
    <property type="entry name" value="Arc_rbn_hlx_hlx"/>
</dbReference>
<protein>
    <recommendedName>
        <fullName evidence="3">RelB/DinJ family addiction module antitoxin</fullName>
    </recommendedName>
</protein>
<name>K0Z715_9ACTN</name>
<dbReference type="HOGENOM" id="CLU_138421_0_0_11"/>
<evidence type="ECO:0008006" key="3">
    <source>
        <dbReference type="Google" id="ProtNLM"/>
    </source>
</evidence>
<dbReference type="OrthoDB" id="3174770at2"/>
<dbReference type="eggNOG" id="COG3077">
    <property type="taxonomic scope" value="Bacteria"/>
</dbReference>